<dbReference type="Gene3D" id="3.90.1150.10">
    <property type="entry name" value="Aspartate Aminotransferase, domain 1"/>
    <property type="match status" value="1"/>
</dbReference>
<protein>
    <recommendedName>
        <fullName evidence="2">cysteine-S-conjugate beta-lyase</fullName>
        <ecNumber evidence="2">4.4.1.13</ecNumber>
    </recommendedName>
</protein>
<reference evidence="7" key="1">
    <citation type="submission" date="2020-05" db="EMBL/GenBank/DDBJ databases">
        <authorList>
            <person name="Chiriac C."/>
            <person name="Salcher M."/>
            <person name="Ghai R."/>
            <person name="Kavagutti S V."/>
        </authorList>
    </citation>
    <scope>NUCLEOTIDE SEQUENCE</scope>
</reference>
<evidence type="ECO:0000256" key="3">
    <source>
        <dbReference type="ARBA" id="ARBA00022898"/>
    </source>
</evidence>
<keyword evidence="3" id="KW-0663">Pyridoxal phosphate</keyword>
<sequence length="381" mass="42147">MASEHNHIPELSQLRTRHSSKWRRYGNDVLPMHVAEMDFEISTGIRETLTKMIVESDLGYLGPVAEVGEAFSKYAATKWHWQVDPQRVKLATDVGVAAVELFRVLVKPGDKIMLNSPVYTNFWHWIPEAKAEIVDVPLDRARGWRLDLDAIDHVFATGVKVLLLCNPQNPSGTVHTREELTALAASARKHGAVVISDEIHAPLTYSENTFVPFLDCGEDAREVGVCITSSSKSWNTAGLKAAIVVYASDAMAKVITKLPEALHWRASLLGAFAMAESYDGSADWVDQAREVLNENRHHLLAELAEKLPQVKTQLPSATYLAWLDVSELNLGENPAAKILAEAKVALEPGTNFGPQYGQFVRFNFASSKENITAAIDRIRAI</sequence>
<dbReference type="SUPFAM" id="SSF53383">
    <property type="entry name" value="PLP-dependent transferases"/>
    <property type="match status" value="1"/>
</dbReference>
<comment type="cofactor">
    <cofactor evidence="1">
        <name>pyridoxal 5'-phosphate</name>
        <dbReference type="ChEBI" id="CHEBI:597326"/>
    </cofactor>
</comment>
<gene>
    <name evidence="7" type="ORF">UFOPK2370_00189</name>
</gene>
<evidence type="ECO:0000256" key="1">
    <source>
        <dbReference type="ARBA" id="ARBA00001933"/>
    </source>
</evidence>
<dbReference type="AlphaFoldDB" id="A0A6J6N1E6"/>
<proteinExistence type="inferred from homology"/>
<dbReference type="PANTHER" id="PTHR43525:SF2">
    <property type="entry name" value="CYSTATHIONINE BETA-LYASE-RELATED"/>
    <property type="match status" value="1"/>
</dbReference>
<dbReference type="InterPro" id="IPR015422">
    <property type="entry name" value="PyrdxlP-dep_Trfase_small"/>
</dbReference>
<dbReference type="InterPro" id="IPR015424">
    <property type="entry name" value="PyrdxlP-dep_Trfase"/>
</dbReference>
<evidence type="ECO:0000313" key="7">
    <source>
        <dbReference type="EMBL" id="CAB4679899.1"/>
    </source>
</evidence>
<dbReference type="PANTHER" id="PTHR43525">
    <property type="entry name" value="PROTEIN MALY"/>
    <property type="match status" value="1"/>
</dbReference>
<dbReference type="Pfam" id="PF00155">
    <property type="entry name" value="Aminotran_1_2"/>
    <property type="match status" value="1"/>
</dbReference>
<comment type="similarity">
    <text evidence="5">Belongs to the class-II pyridoxal-phosphate-dependent aminotransferase family. MalY/PatB cystathionine beta-lyase subfamily.</text>
</comment>
<keyword evidence="4" id="KW-0456">Lyase</keyword>
<accession>A0A6J6N1E6</accession>
<dbReference type="Gene3D" id="3.40.640.10">
    <property type="entry name" value="Type I PLP-dependent aspartate aminotransferase-like (Major domain)"/>
    <property type="match status" value="1"/>
</dbReference>
<dbReference type="InterPro" id="IPR015421">
    <property type="entry name" value="PyrdxlP-dep_Trfase_major"/>
</dbReference>
<dbReference type="InterPro" id="IPR051798">
    <property type="entry name" value="Class-II_PLP-Dep_Aminotrans"/>
</dbReference>
<dbReference type="InterPro" id="IPR004839">
    <property type="entry name" value="Aminotransferase_I/II_large"/>
</dbReference>
<evidence type="ECO:0000256" key="4">
    <source>
        <dbReference type="ARBA" id="ARBA00023239"/>
    </source>
</evidence>
<dbReference type="EMBL" id="CAEZXK010000003">
    <property type="protein sequence ID" value="CAB4679899.1"/>
    <property type="molecule type" value="Genomic_DNA"/>
</dbReference>
<evidence type="ECO:0000256" key="5">
    <source>
        <dbReference type="ARBA" id="ARBA00037974"/>
    </source>
</evidence>
<dbReference type="GO" id="GO:0030170">
    <property type="term" value="F:pyridoxal phosphate binding"/>
    <property type="evidence" value="ECO:0007669"/>
    <property type="project" value="InterPro"/>
</dbReference>
<dbReference type="EC" id="4.4.1.13" evidence="2"/>
<name>A0A6J6N1E6_9ZZZZ</name>
<feature type="domain" description="Aminotransferase class I/classII large" evidence="6">
    <location>
        <begin position="65"/>
        <end position="378"/>
    </location>
</feature>
<evidence type="ECO:0000256" key="2">
    <source>
        <dbReference type="ARBA" id="ARBA00012224"/>
    </source>
</evidence>
<evidence type="ECO:0000259" key="6">
    <source>
        <dbReference type="Pfam" id="PF00155"/>
    </source>
</evidence>
<dbReference type="CDD" id="cd00609">
    <property type="entry name" value="AAT_like"/>
    <property type="match status" value="1"/>
</dbReference>
<dbReference type="GO" id="GO:0047804">
    <property type="term" value="F:cysteine-S-conjugate beta-lyase activity"/>
    <property type="evidence" value="ECO:0007669"/>
    <property type="project" value="UniProtKB-EC"/>
</dbReference>
<organism evidence="7">
    <name type="scientific">freshwater metagenome</name>
    <dbReference type="NCBI Taxonomy" id="449393"/>
    <lineage>
        <taxon>unclassified sequences</taxon>
        <taxon>metagenomes</taxon>
        <taxon>ecological metagenomes</taxon>
    </lineage>
</organism>